<dbReference type="Proteomes" id="UP000244890">
    <property type="component" value="Chromosome"/>
</dbReference>
<dbReference type="KEGG" id="had:CDV25_01960"/>
<gene>
    <name evidence="1" type="ORF">CDV25_01960</name>
</gene>
<dbReference type="AlphaFoldDB" id="A0A2U8FFI4"/>
<protein>
    <submittedName>
        <fullName evidence="1">Uncharacterized protein</fullName>
    </submittedName>
</protein>
<sequence>MERKEMIYQLSNYGYSKATLEVMSTRELIQLSKKISKNRILEFLEMMPSEKQVEIISDNTSEYISKELENISHAIKEEIDFFTLYEAIEKIFAFYGMNEAVELVLSQVSEKYYKQITQIIELVYRYYQESLLEEIEELCREYPPEEQYEQMSIYSKKREDIAFLRDIIHTMKKNNNQSKFTKISQLKFEIIHDYFPDFLYENYEEYYEDEDKKNQIIERIMSLTNAYKKAVLKNKKIVVLRNIEAVLLKDKDRENEEKTLIKDYTKKFAEIVNSEDELAFSILLKEALDLLDERDVKKIIDNFDLSNNPILQQRYNILLRNHKPK</sequence>
<dbReference type="OrthoDB" id="5317903at2"/>
<accession>A0A2U8FFI4</accession>
<proteinExistence type="predicted"/>
<organism evidence="1 2">
    <name type="scientific">Helicobacter apodemus</name>
    <dbReference type="NCBI Taxonomy" id="135569"/>
    <lineage>
        <taxon>Bacteria</taxon>
        <taxon>Pseudomonadati</taxon>
        <taxon>Campylobacterota</taxon>
        <taxon>Epsilonproteobacteria</taxon>
        <taxon>Campylobacterales</taxon>
        <taxon>Helicobacteraceae</taxon>
        <taxon>Helicobacter</taxon>
    </lineage>
</organism>
<reference evidence="1 2" key="1">
    <citation type="submission" date="2017-06" db="EMBL/GenBank/DDBJ databases">
        <title>Complete genome of Helicobacter apodemus.</title>
        <authorList>
            <person name="Cho S."/>
        </authorList>
    </citation>
    <scope>NUCLEOTIDE SEQUENCE [LARGE SCALE GENOMIC DNA]</scope>
    <source>
        <strain evidence="2">SNUVETPUB-15-01</strain>
    </source>
</reference>
<name>A0A2U8FFI4_9HELI</name>
<dbReference type="EMBL" id="CP021886">
    <property type="protein sequence ID" value="AWI35051.1"/>
    <property type="molecule type" value="Genomic_DNA"/>
</dbReference>
<evidence type="ECO:0000313" key="2">
    <source>
        <dbReference type="Proteomes" id="UP000244890"/>
    </source>
</evidence>
<evidence type="ECO:0000313" key="1">
    <source>
        <dbReference type="EMBL" id="AWI35051.1"/>
    </source>
</evidence>